<evidence type="ECO:0000313" key="2">
    <source>
        <dbReference type="EnsemblPlants" id="Kaladp1047s0002.1.v1.1"/>
    </source>
</evidence>
<dbReference type="InterPro" id="IPR050057">
    <property type="entry name" value="Prokaryotic/Mito_RF"/>
</dbReference>
<dbReference type="PANTHER" id="PTHR43804">
    <property type="entry name" value="LD18447P"/>
    <property type="match status" value="1"/>
</dbReference>
<dbReference type="PANTHER" id="PTHR43804:SF8">
    <property type="entry name" value="PEPTIDE CHAIN RELEASE FACTOR APG3, CHLOROPLASTIC"/>
    <property type="match status" value="1"/>
</dbReference>
<dbReference type="Pfam" id="PF03462">
    <property type="entry name" value="PCRF"/>
    <property type="match status" value="1"/>
</dbReference>
<dbReference type="Gramene" id="Kaladp1047s0002.1.v1.1">
    <property type="protein sequence ID" value="Kaladp1047s0002.1.v1.1"/>
    <property type="gene ID" value="Kaladp1047s0002.v1.1"/>
</dbReference>
<dbReference type="GO" id="GO:0006415">
    <property type="term" value="P:translational termination"/>
    <property type="evidence" value="ECO:0007669"/>
    <property type="project" value="InterPro"/>
</dbReference>
<dbReference type="SUPFAM" id="SSF75620">
    <property type="entry name" value="Release factor"/>
    <property type="match status" value="1"/>
</dbReference>
<evidence type="ECO:0000259" key="1">
    <source>
        <dbReference type="Pfam" id="PF03462"/>
    </source>
</evidence>
<dbReference type="GO" id="GO:0009507">
    <property type="term" value="C:chloroplast"/>
    <property type="evidence" value="ECO:0007669"/>
    <property type="project" value="TreeGrafter"/>
</dbReference>
<feature type="domain" description="Peptide chain release factor" evidence="1">
    <location>
        <begin position="39"/>
        <end position="107"/>
    </location>
</feature>
<organism evidence="2 3">
    <name type="scientific">Kalanchoe fedtschenkoi</name>
    <name type="common">Lavender scallops</name>
    <name type="synonym">South American air plant</name>
    <dbReference type="NCBI Taxonomy" id="63787"/>
    <lineage>
        <taxon>Eukaryota</taxon>
        <taxon>Viridiplantae</taxon>
        <taxon>Streptophyta</taxon>
        <taxon>Embryophyta</taxon>
        <taxon>Tracheophyta</taxon>
        <taxon>Spermatophyta</taxon>
        <taxon>Magnoliopsida</taxon>
        <taxon>eudicotyledons</taxon>
        <taxon>Gunneridae</taxon>
        <taxon>Pentapetalae</taxon>
        <taxon>Saxifragales</taxon>
        <taxon>Crassulaceae</taxon>
        <taxon>Kalanchoe</taxon>
    </lineage>
</organism>
<accession>A0A7N0VJU7</accession>
<keyword evidence="3" id="KW-1185">Reference proteome</keyword>
<name>A0A7N0VJU7_KALFE</name>
<dbReference type="Proteomes" id="UP000594263">
    <property type="component" value="Unplaced"/>
</dbReference>
<dbReference type="AlphaFoldDB" id="A0A7N0VJU7"/>
<dbReference type="GO" id="GO:0009658">
    <property type="term" value="P:chloroplast organization"/>
    <property type="evidence" value="ECO:0007669"/>
    <property type="project" value="TreeGrafter"/>
</dbReference>
<dbReference type="GO" id="GO:0032544">
    <property type="term" value="P:plastid translation"/>
    <property type="evidence" value="ECO:0007669"/>
    <property type="project" value="TreeGrafter"/>
</dbReference>
<reference evidence="2" key="1">
    <citation type="submission" date="2021-01" db="UniProtKB">
        <authorList>
            <consortium name="EnsemblPlants"/>
        </authorList>
    </citation>
    <scope>IDENTIFICATION</scope>
</reference>
<dbReference type="GO" id="GO:0010027">
    <property type="term" value="P:thylakoid membrane organization"/>
    <property type="evidence" value="ECO:0007669"/>
    <property type="project" value="TreeGrafter"/>
</dbReference>
<dbReference type="EnsemblPlants" id="Kaladp1047s0002.1.v1.1">
    <property type="protein sequence ID" value="Kaladp1047s0002.1.v1.1"/>
    <property type="gene ID" value="Kaladp1047s0002.v1.1"/>
</dbReference>
<evidence type="ECO:0000313" key="3">
    <source>
        <dbReference type="Proteomes" id="UP000594263"/>
    </source>
</evidence>
<dbReference type="InterPro" id="IPR045853">
    <property type="entry name" value="Pep_chain_release_fac_I_sf"/>
</dbReference>
<sequence length="113" mass="12776">MSGSRSRSLVVRPWPSRNAARISCMAEPYLITKLESAERTWKELSVKLADPDVKSNPSEYQKLAQSMSELDEVVLIFRNFKECEKQLQEAKELAKENVGDGDMAEMIASPQRA</sequence>
<dbReference type="Gene3D" id="6.10.140.1950">
    <property type="match status" value="1"/>
</dbReference>
<dbReference type="InterPro" id="IPR005139">
    <property type="entry name" value="PCRF"/>
</dbReference>
<proteinExistence type="predicted"/>
<protein>
    <recommendedName>
        <fullName evidence="1">Peptide chain release factor domain-containing protein</fullName>
    </recommendedName>
</protein>